<organism evidence="1 2">
    <name type="scientific">Caballeronia arvi</name>
    <dbReference type="NCBI Taxonomy" id="1777135"/>
    <lineage>
        <taxon>Bacteria</taxon>
        <taxon>Pseudomonadati</taxon>
        <taxon>Pseudomonadota</taxon>
        <taxon>Betaproteobacteria</taxon>
        <taxon>Burkholderiales</taxon>
        <taxon>Burkholderiaceae</taxon>
        <taxon>Caballeronia</taxon>
    </lineage>
</organism>
<proteinExistence type="predicted"/>
<gene>
    <name evidence="1" type="ORF">AWB74_00027</name>
</gene>
<protein>
    <submittedName>
        <fullName evidence="1">Glycosyltransferase family 25 (LPS biosynthesis protein)</fullName>
    </submittedName>
</protein>
<accession>A0A158EPZ9</accession>
<sequence length="282" mass="31999">MFLNGFYINLDRSAERRQFLNDQLHTLGLESRIQRFAAVDGATGPFDTRLANAIWACRRSHECVIAQPDADTATIVLEDDCELSTHFPKILTEDTVRWFVESEPTVDIVWLDCAAYWSKAPLLLDWMERVMSPPESGLVRPHLQTLGIVDARGCYSYAAAAYIVTPAGKRTLARLFDSARVSPAIPIDTLYNHWIYTGELNAKIFVPFLATPRVAVRSTIDHDVSEVDDMDEIGWGSVLRRALYADSSNEEFSGLDPMASLPPKSIQYELGMRMYDRFRWRD</sequence>
<dbReference type="Proteomes" id="UP000055019">
    <property type="component" value="Unassembled WGS sequence"/>
</dbReference>
<evidence type="ECO:0000313" key="2">
    <source>
        <dbReference type="Proteomes" id="UP000055019"/>
    </source>
</evidence>
<dbReference type="EMBL" id="FCOM02000001">
    <property type="protein sequence ID" value="SAL09638.1"/>
    <property type="molecule type" value="Genomic_DNA"/>
</dbReference>
<name>A0A158EPZ9_9BURK</name>
<keyword evidence="2" id="KW-1185">Reference proteome</keyword>
<dbReference type="RefSeq" id="WP_061144770.1">
    <property type="nucleotide sequence ID" value="NZ_FCOM02000001.1"/>
</dbReference>
<dbReference type="AlphaFoldDB" id="A0A158EPZ9"/>
<comment type="caution">
    <text evidence="1">The sequence shown here is derived from an EMBL/GenBank/DDBJ whole genome shotgun (WGS) entry which is preliminary data.</text>
</comment>
<dbReference type="GO" id="GO:0016740">
    <property type="term" value="F:transferase activity"/>
    <property type="evidence" value="ECO:0007669"/>
    <property type="project" value="UniProtKB-KW"/>
</dbReference>
<dbReference type="OrthoDB" id="119742at2"/>
<evidence type="ECO:0000313" key="1">
    <source>
        <dbReference type="EMBL" id="SAL09638.1"/>
    </source>
</evidence>
<reference evidence="1" key="1">
    <citation type="submission" date="2016-01" db="EMBL/GenBank/DDBJ databases">
        <authorList>
            <person name="Peeters C."/>
        </authorList>
    </citation>
    <scope>NUCLEOTIDE SEQUENCE [LARGE SCALE GENOMIC DNA]</scope>
    <source>
        <strain evidence="1">LMG 29317</strain>
    </source>
</reference>